<dbReference type="RefSeq" id="WP_007195092.1">
    <property type="nucleotide sequence ID" value="NZ_AFWV01000017.1"/>
</dbReference>
<feature type="compositionally biased region" description="Basic and acidic residues" evidence="1">
    <location>
        <begin position="78"/>
        <end position="91"/>
    </location>
</feature>
<dbReference type="PROSITE" id="PS50943">
    <property type="entry name" value="HTH_CROC1"/>
    <property type="match status" value="1"/>
</dbReference>
<dbReference type="SUPFAM" id="SSF47413">
    <property type="entry name" value="lambda repressor-like DNA-binding domains"/>
    <property type="match status" value="1"/>
</dbReference>
<dbReference type="SMART" id="SM00530">
    <property type="entry name" value="HTH_XRE"/>
    <property type="match status" value="1"/>
</dbReference>
<name>F9UH47_9GAMM</name>
<dbReference type="Pfam" id="PF01381">
    <property type="entry name" value="HTH_3"/>
    <property type="match status" value="1"/>
</dbReference>
<evidence type="ECO:0000259" key="2">
    <source>
        <dbReference type="PROSITE" id="PS50943"/>
    </source>
</evidence>
<feature type="region of interest" description="Disordered" evidence="1">
    <location>
        <begin position="78"/>
        <end position="103"/>
    </location>
</feature>
<evidence type="ECO:0000256" key="1">
    <source>
        <dbReference type="SAM" id="MobiDB-lite"/>
    </source>
</evidence>
<proteinExistence type="predicted"/>
<sequence length="103" mass="11409">MNRELSRSEQIGQRLTSTRIRNGWSIEELALHTNGTISKSRISNFEAGLRRPDIEIAEILATTFGDVSAAWLLKLEKSPDSSAQRPKDEPTKIAGQGSVRGFL</sequence>
<dbReference type="OrthoDB" id="6877645at2"/>
<evidence type="ECO:0000313" key="3">
    <source>
        <dbReference type="EMBL" id="EGV16451.1"/>
    </source>
</evidence>
<dbReference type="InterPro" id="IPR001387">
    <property type="entry name" value="Cro/C1-type_HTH"/>
</dbReference>
<reference evidence="3 4" key="1">
    <citation type="submission" date="2011-06" db="EMBL/GenBank/DDBJ databases">
        <title>The draft genome of Thiocapsa marina 5811.</title>
        <authorList>
            <consortium name="US DOE Joint Genome Institute (JGI-PGF)"/>
            <person name="Lucas S."/>
            <person name="Han J."/>
            <person name="Cheng J.-F."/>
            <person name="Goodwin L."/>
            <person name="Pitluck S."/>
            <person name="Peters L."/>
            <person name="Land M.L."/>
            <person name="Hauser L."/>
            <person name="Vogl K."/>
            <person name="Liu Z."/>
            <person name="Imhoff J."/>
            <person name="Thiel V."/>
            <person name="Frigaard N.-U."/>
            <person name="Bryant D."/>
            <person name="Woyke T.J."/>
        </authorList>
    </citation>
    <scope>NUCLEOTIDE SEQUENCE [LARGE SCALE GENOMIC DNA]</scope>
    <source>
        <strain evidence="3 4">5811</strain>
    </source>
</reference>
<dbReference type="eggNOG" id="COG1396">
    <property type="taxonomic scope" value="Bacteria"/>
</dbReference>
<dbReference type="Gene3D" id="1.10.260.40">
    <property type="entry name" value="lambda repressor-like DNA-binding domains"/>
    <property type="match status" value="1"/>
</dbReference>
<feature type="domain" description="HTH cro/C1-type" evidence="2">
    <location>
        <begin position="19"/>
        <end position="72"/>
    </location>
</feature>
<dbReference type="AlphaFoldDB" id="F9UH47"/>
<organism evidence="3 4">
    <name type="scientific">Thiocapsa marina 5811</name>
    <dbReference type="NCBI Taxonomy" id="768671"/>
    <lineage>
        <taxon>Bacteria</taxon>
        <taxon>Pseudomonadati</taxon>
        <taxon>Pseudomonadota</taxon>
        <taxon>Gammaproteobacteria</taxon>
        <taxon>Chromatiales</taxon>
        <taxon>Chromatiaceae</taxon>
        <taxon>Thiocapsa</taxon>
    </lineage>
</organism>
<keyword evidence="4" id="KW-1185">Reference proteome</keyword>
<accession>F9UH47</accession>
<evidence type="ECO:0000313" key="4">
    <source>
        <dbReference type="Proteomes" id="UP000005459"/>
    </source>
</evidence>
<dbReference type="InterPro" id="IPR010982">
    <property type="entry name" value="Lambda_DNA-bd_dom_sf"/>
</dbReference>
<gene>
    <name evidence="3" type="ORF">ThimaDRAFT_4220</name>
</gene>
<dbReference type="EMBL" id="AFWV01000017">
    <property type="protein sequence ID" value="EGV16451.1"/>
    <property type="molecule type" value="Genomic_DNA"/>
</dbReference>
<dbReference type="Proteomes" id="UP000005459">
    <property type="component" value="Unassembled WGS sequence"/>
</dbReference>
<dbReference type="CDD" id="cd00093">
    <property type="entry name" value="HTH_XRE"/>
    <property type="match status" value="1"/>
</dbReference>
<protein>
    <submittedName>
        <fullName evidence="3">Helix-turn-helix domain protein</fullName>
    </submittedName>
</protein>
<dbReference type="GO" id="GO:0003677">
    <property type="term" value="F:DNA binding"/>
    <property type="evidence" value="ECO:0007669"/>
    <property type="project" value="InterPro"/>
</dbReference>